<dbReference type="PANTHER" id="PTHR45799:SF2">
    <property type="entry name" value="RETICULON-LIKE PROTEIN"/>
    <property type="match status" value="1"/>
</dbReference>
<name>A0A1I7T928_9PELO</name>
<feature type="compositionally biased region" description="Basic and acidic residues" evidence="1">
    <location>
        <begin position="970"/>
        <end position="985"/>
    </location>
</feature>
<dbReference type="GO" id="GO:0005789">
    <property type="term" value="C:endoplasmic reticulum membrane"/>
    <property type="evidence" value="ECO:0007669"/>
    <property type="project" value="TreeGrafter"/>
</dbReference>
<dbReference type="PANTHER" id="PTHR45799">
    <property type="entry name" value="RETICULON-LIKE PROTEIN"/>
    <property type="match status" value="1"/>
</dbReference>
<protein>
    <submittedName>
        <fullName evidence="3">BTB domain-containing protein</fullName>
    </submittedName>
</protein>
<sequence length="1028" mass="118614">MGNFKVRRHKSGHRNKNGPKGAAPPANSPTAATSSSAMKNEPEESKPEENPVEEAPVAVEEEKAPEEPPAVSPEDLEEDLTPPPSPPAEIIEDISEISESDPPEEDEYKQDDPVTLEETTETDGRPVDEKKGEELKEEEEKAVEKVEEVEIQKKEEEEAMVVEEEEISDESDEESDDESTIPEPEVFTDFTWEKRDEDVNVRQTIFVEGYHRKFAVVRRVIDPEFRFAAEIGPCKTFDAEGVQGILEKFKEEGFEKPWPFDDDFKATPEEMHKFLFEVLNQTKFVLRLACAERGYEYMNGKQLIHPISAVWGDGIDPIAELKTIKSIIDEAKSAISKQFVEGQEGRFWPELLLILDVVLPALEAFDSKILNENSITDTLATIHGRVELGYEVTEEEVDTMLENSFQEDGFGEFPPTALYAPSVFKTVKQLKLIHAQLEKMSKVTDIRVKLAGIQTITRILELISEEETNDLMEDLKDSPRVPIEKMFGFVPASLDVGQKRVQYLKIFYTALAESSPKEEFIFPSSKLVAALKCFYLVFSANEVNTTIFRILGSIHPTDSDRQMLIETLFALPDPLKLRLQIGKAYETGEVTEDTESWYFLVKQIIRNGNPDMISQLAKVLKASEPERLISTEKALRVAMKCVETSTNQKMAVEMLKILNRPSIAKFDFSKAFFEDLIVLALSKYSVPEEKTPDKKYEFIETVFNILNKVKQTRDVTIDESRIVEKWTNMGHPWFSVLYLSQCFPLLQFPVPVATLPWQSADNWTDEQQKEVDMKNYVPLAKVPTAWPKCTDLNMIEALVLKHVPQTIPRHELYKAMREYAAEFNISEKWKKDLLEAFDRKINFLKPKRERKISKKEEKERKKSRDVEKERKRDEKEHLRRKEEDSKEEEKKEGKKEEKKEEEKKEDSKEEVKKEEKKAEKKEEKEDKENDQKTKEESPAAPEEFKTEEESETIQEMENSEAKTTEITPPEDPKAPEAAKKNEKKPLKDLDVNCFYGFYPEADWKSFEEKIRKEIKRQRDLYGYSNQLE</sequence>
<feature type="compositionally biased region" description="Low complexity" evidence="1">
    <location>
        <begin position="23"/>
        <end position="39"/>
    </location>
</feature>
<feature type="compositionally biased region" description="Acidic residues" evidence="1">
    <location>
        <begin position="90"/>
        <end position="121"/>
    </location>
</feature>
<feature type="compositionally biased region" description="Basic and acidic residues" evidence="1">
    <location>
        <begin position="122"/>
        <end position="156"/>
    </location>
</feature>
<evidence type="ECO:0000313" key="3">
    <source>
        <dbReference type="WBParaSite" id="Csp11.Scaffold551.g3625.t1"/>
    </source>
</evidence>
<proteinExistence type="predicted"/>
<feature type="region of interest" description="Disordered" evidence="1">
    <location>
        <begin position="1"/>
        <end position="181"/>
    </location>
</feature>
<accession>A0A1I7T928</accession>
<feature type="compositionally biased region" description="Basic and acidic residues" evidence="1">
    <location>
        <begin position="40"/>
        <end position="49"/>
    </location>
</feature>
<keyword evidence="2" id="KW-1185">Reference proteome</keyword>
<dbReference type="Proteomes" id="UP000095282">
    <property type="component" value="Unplaced"/>
</dbReference>
<reference evidence="3" key="1">
    <citation type="submission" date="2016-11" db="UniProtKB">
        <authorList>
            <consortium name="WormBaseParasite"/>
        </authorList>
    </citation>
    <scope>IDENTIFICATION</scope>
</reference>
<feature type="compositionally biased region" description="Acidic residues" evidence="1">
    <location>
        <begin position="157"/>
        <end position="180"/>
    </location>
</feature>
<feature type="compositionally biased region" description="Basic residues" evidence="1">
    <location>
        <begin position="1"/>
        <end position="17"/>
    </location>
</feature>
<evidence type="ECO:0000313" key="2">
    <source>
        <dbReference type="Proteomes" id="UP000095282"/>
    </source>
</evidence>
<feature type="compositionally biased region" description="Acidic residues" evidence="1">
    <location>
        <begin position="945"/>
        <end position="958"/>
    </location>
</feature>
<feature type="compositionally biased region" description="Basic and acidic residues" evidence="1">
    <location>
        <begin position="854"/>
        <end position="937"/>
    </location>
</feature>
<evidence type="ECO:0000256" key="1">
    <source>
        <dbReference type="SAM" id="MobiDB-lite"/>
    </source>
</evidence>
<dbReference type="AlphaFoldDB" id="A0A1I7T928"/>
<dbReference type="GO" id="GO:0030424">
    <property type="term" value="C:axon"/>
    <property type="evidence" value="ECO:0007669"/>
    <property type="project" value="TreeGrafter"/>
</dbReference>
<feature type="region of interest" description="Disordered" evidence="1">
    <location>
        <begin position="852"/>
        <end position="985"/>
    </location>
</feature>
<dbReference type="InterPro" id="IPR046964">
    <property type="entry name" value="RTN1-4"/>
</dbReference>
<dbReference type="eggNOG" id="ENOG502THAC">
    <property type="taxonomic scope" value="Eukaryota"/>
</dbReference>
<organism evidence="2 3">
    <name type="scientific">Caenorhabditis tropicalis</name>
    <dbReference type="NCBI Taxonomy" id="1561998"/>
    <lineage>
        <taxon>Eukaryota</taxon>
        <taxon>Metazoa</taxon>
        <taxon>Ecdysozoa</taxon>
        <taxon>Nematoda</taxon>
        <taxon>Chromadorea</taxon>
        <taxon>Rhabditida</taxon>
        <taxon>Rhabditina</taxon>
        <taxon>Rhabditomorpha</taxon>
        <taxon>Rhabditoidea</taxon>
        <taxon>Rhabditidae</taxon>
        <taxon>Peloderinae</taxon>
        <taxon>Caenorhabditis</taxon>
    </lineage>
</organism>
<dbReference type="WBParaSite" id="Csp11.Scaffold551.g3625.t1">
    <property type="protein sequence ID" value="Csp11.Scaffold551.g3625.t1"/>
    <property type="gene ID" value="Csp11.Scaffold551.g3625"/>
</dbReference>